<evidence type="ECO:0000313" key="3">
    <source>
        <dbReference type="Proteomes" id="UP000008392"/>
    </source>
</evidence>
<dbReference type="EMBL" id="CP002745">
    <property type="protein sequence ID" value="AEK63182.1"/>
    <property type="molecule type" value="Genomic_DNA"/>
</dbReference>
<reference evidence="2 3" key="5">
    <citation type="journal article" date="2011" name="ISME J.">
        <title>Dual transcriptional profiling of a bacterial/fungal confrontation: Collimonas fungivorans versus Aspergillus niger.</title>
        <authorList>
            <person name="Mela F."/>
            <person name="Fritsche K."/>
            <person name="de Boer W."/>
            <person name="van Veen J.A."/>
            <person name="de Graaff L.H."/>
            <person name="van den Berg M."/>
            <person name="Leveau J.H."/>
        </authorList>
    </citation>
    <scope>NUCLEOTIDE SEQUENCE [LARGE SCALE GENOMIC DNA]</scope>
    <source>
        <strain evidence="2 3">Ter331</strain>
    </source>
</reference>
<protein>
    <recommendedName>
        <fullName evidence="1">Peptidase M15A C-terminal domain-containing protein</fullName>
    </recommendedName>
</protein>
<dbReference type="Proteomes" id="UP000008392">
    <property type="component" value="Chromosome"/>
</dbReference>
<dbReference type="InterPro" id="IPR013230">
    <property type="entry name" value="Peptidase_M15A_C"/>
</dbReference>
<dbReference type="HOGENOM" id="CLU_124897_0_1_4"/>
<dbReference type="eggNOG" id="COG3108">
    <property type="taxonomic scope" value="Bacteria"/>
</dbReference>
<reference evidence="2 3" key="3">
    <citation type="journal article" date="2008" name="FEMS Microbiol. Ecol.">
        <title>Identification and characterization of genes underlying chitinolysis in Collimonas fungivorans Ter331.</title>
        <authorList>
            <person name="Fritsche K."/>
            <person name="de Boer W."/>
            <person name="Gerards S."/>
            <person name="van den Berg M."/>
            <person name="van Veen J.A."/>
            <person name="Leveau J.H."/>
        </authorList>
    </citation>
    <scope>NUCLEOTIDE SEQUENCE [LARGE SCALE GENOMIC DNA]</scope>
    <source>
        <strain evidence="2 3">Ter331</strain>
    </source>
</reference>
<dbReference type="KEGG" id="cfu:CFU_3358"/>
<reference evidence="2 3" key="2">
    <citation type="journal article" date="2006" name="J. Microbiol. Methods">
        <title>Genomic flank-sequencing of plasposon insertion sites for rapid identification of functional genes.</title>
        <authorList>
            <person name="Leveau J.H."/>
            <person name="Gerards S."/>
            <person name="Fritsche K."/>
            <person name="Zondag G."/>
            <person name="van Veen J.A."/>
        </authorList>
    </citation>
    <scope>NUCLEOTIDE SEQUENCE [LARGE SCALE GENOMIC DNA]</scope>
    <source>
        <strain evidence="2 3">Ter331</strain>
    </source>
</reference>
<sequence length="143" mass="15213">MNLTEHFTLAEMTISETAVRQGIDNTPSLAVIDNLKLTAATLEQIRTLVGKPIIVTSGYRSPAVNKAVGGASNSAHVLGLAADINVPGYTPKALANLIKDSGIQFDQLILEFDRWVHVGLAAGKLRNQLLTIRTGTGYMSGIV</sequence>
<proteinExistence type="predicted"/>
<organism evidence="2 3">
    <name type="scientific">Collimonas fungivorans (strain Ter331)</name>
    <dbReference type="NCBI Taxonomy" id="1005048"/>
    <lineage>
        <taxon>Bacteria</taxon>
        <taxon>Pseudomonadati</taxon>
        <taxon>Pseudomonadota</taxon>
        <taxon>Betaproteobacteria</taxon>
        <taxon>Burkholderiales</taxon>
        <taxon>Oxalobacteraceae</taxon>
        <taxon>Collimonas</taxon>
    </lineage>
</organism>
<dbReference type="RefSeq" id="WP_014007334.1">
    <property type="nucleotide sequence ID" value="NC_015856.1"/>
</dbReference>
<dbReference type="Pfam" id="PF08291">
    <property type="entry name" value="Peptidase_M15_3"/>
    <property type="match status" value="1"/>
</dbReference>
<reference evidence="2 3" key="1">
    <citation type="journal article" date="2004" name="Environ. Microbiol.">
        <title>Phylogeny-function analysis of (meta)genomic libraries: screening for expression of ribosomal RNA genes by large-insert library fluorescent in situ hybridization (LIL-FISH).</title>
        <authorList>
            <person name="Leveau J.H."/>
            <person name="Gerards S."/>
            <person name="de Boer W."/>
            <person name="van Veen J.A."/>
        </authorList>
    </citation>
    <scope>NUCLEOTIDE SEQUENCE [LARGE SCALE GENOMIC DNA]</scope>
    <source>
        <strain evidence="2 3">Ter331</strain>
    </source>
</reference>
<gene>
    <name evidence="2" type="ordered locus">CFU_3358</name>
</gene>
<dbReference type="Gene3D" id="3.30.1380.10">
    <property type="match status" value="1"/>
</dbReference>
<evidence type="ECO:0000313" key="2">
    <source>
        <dbReference type="EMBL" id="AEK63182.1"/>
    </source>
</evidence>
<accession>G0AAG8</accession>
<dbReference type="SUPFAM" id="SSF55166">
    <property type="entry name" value="Hedgehog/DD-peptidase"/>
    <property type="match status" value="1"/>
</dbReference>
<dbReference type="InterPro" id="IPR009045">
    <property type="entry name" value="Zn_M74/Hedgehog-like"/>
</dbReference>
<reference evidence="3" key="6">
    <citation type="submission" date="2011-05" db="EMBL/GenBank/DDBJ databases">
        <title>Complete sequence of Collimonas fungivorans Ter331.</title>
        <authorList>
            <person name="Leveau J.H."/>
        </authorList>
    </citation>
    <scope>NUCLEOTIDE SEQUENCE [LARGE SCALE GENOMIC DNA]</scope>
    <source>
        <strain evidence="3">Ter331</strain>
    </source>
</reference>
<dbReference type="STRING" id="1005048.CFU_3358"/>
<reference evidence="2 3" key="4">
    <citation type="journal article" date="2010" name="Environ. Microbiol.">
        <title>The bacterial genus Collimonas: mycophagy, weathering and other adaptive solutions to life in oligotrophic soil environments.</title>
        <authorList>
            <person name="Leveau J.H."/>
            <person name="Uroz S."/>
            <person name="de Boer W."/>
        </authorList>
    </citation>
    <scope>NUCLEOTIDE SEQUENCE [LARGE SCALE GENOMIC DNA]</scope>
    <source>
        <strain evidence="2 3">Ter331</strain>
    </source>
</reference>
<keyword evidence="3" id="KW-1185">Reference proteome</keyword>
<dbReference type="AlphaFoldDB" id="G0AAG8"/>
<feature type="domain" description="Peptidase M15A C-terminal" evidence="1">
    <location>
        <begin position="6"/>
        <end position="118"/>
    </location>
</feature>
<name>G0AAG8_COLFT</name>
<evidence type="ECO:0000259" key="1">
    <source>
        <dbReference type="Pfam" id="PF08291"/>
    </source>
</evidence>